<dbReference type="Proteomes" id="UP000800303">
    <property type="component" value="Unassembled WGS sequence"/>
</dbReference>
<keyword evidence="3" id="KW-0326">Glycosidase</keyword>
<evidence type="ECO:0000256" key="3">
    <source>
        <dbReference type="ARBA" id="ARBA00023295"/>
    </source>
</evidence>
<dbReference type="InterPro" id="IPR013780">
    <property type="entry name" value="Glyco_hydro_b"/>
</dbReference>
<dbReference type="EMBL" id="JAAFGS010000013">
    <property type="protein sequence ID" value="NGZ77997.1"/>
    <property type="molecule type" value="Genomic_DNA"/>
</dbReference>
<dbReference type="SUPFAM" id="SSF51011">
    <property type="entry name" value="Glycosyl hydrolase domain"/>
    <property type="match status" value="1"/>
</dbReference>
<dbReference type="SUPFAM" id="SSF51445">
    <property type="entry name" value="(Trans)glycosidases"/>
    <property type="match status" value="1"/>
</dbReference>
<evidence type="ECO:0000313" key="7">
    <source>
        <dbReference type="EMBL" id="NGZ77997.1"/>
    </source>
</evidence>
<evidence type="ECO:0000256" key="5">
    <source>
        <dbReference type="ARBA" id="ARBA00038939"/>
    </source>
</evidence>
<gene>
    <name evidence="7" type="ORF">GYN08_22140</name>
</gene>
<evidence type="ECO:0000259" key="6">
    <source>
        <dbReference type="SMART" id="SM00642"/>
    </source>
</evidence>
<dbReference type="InterPro" id="IPR045857">
    <property type="entry name" value="O16G_dom_2"/>
</dbReference>
<dbReference type="Pfam" id="PF00128">
    <property type="entry name" value="Alpha-amylase"/>
    <property type="match status" value="1"/>
</dbReference>
<evidence type="ECO:0000256" key="4">
    <source>
        <dbReference type="ARBA" id="ARBA00036217"/>
    </source>
</evidence>
<sequence>MNPKWWKESVIYEIYIKSFKDSNGDGVGDLAGVLSKLDYLQELGVNVLWLTPVYDSPDHEGGYDIRDYRSIMDKFGTMDDFDRLLEDAHERGMKIMLEMPLNHTSNEHPWFEESRSSKKNDKRNYYIWREGRGSGFPNNWGSYFGGSVWEFDQETEEYYMHLYSSRQPNLNWENEKVREEAYEIVKWWADKGVDGFHFNSIAHIVKTEGHNHDEESGNTQHLPVERAYQMFSSLDKVNAIVKRLHKEDGTDYDLMVVGEAAGLDPAQTLDFIGDDPGKANLVLNSDHMLLTHSSQGIGRWTTKSWTLLNLKQAISHWQTVLHEQGWNATYLADHDQPRAVCRFGHTGEYRELSAKMLATLLMTLQGTPSIYQGEELGLVGGGVFHTAADFRDEETLNFLHHAKKSGMDEEEALKIARRNTRDAGRNPMPWNASANGGFTTGQPWIGMSPGHEEVNAERAVADPDSVFHYYKKLIELRKVSQALLYGEYRLLLPLDTDIYAFTRTFEDETLMVVLNFFSGTPTFKCPERLCERPREFIFGNYEPGVTQGSDFELRPYEAAIYRLG</sequence>
<accession>A0ABX0FEE6</accession>
<dbReference type="RefSeq" id="WP_166279493.1">
    <property type="nucleotide sequence ID" value="NZ_JAAFGS010000013.1"/>
</dbReference>
<name>A0ABX0FEE6_9BACL</name>
<keyword evidence="2" id="KW-0378">Hydrolase</keyword>
<evidence type="ECO:0000256" key="1">
    <source>
        <dbReference type="ARBA" id="ARBA00008061"/>
    </source>
</evidence>
<evidence type="ECO:0000313" key="8">
    <source>
        <dbReference type="Proteomes" id="UP000800303"/>
    </source>
</evidence>
<dbReference type="InterPro" id="IPR017853">
    <property type="entry name" value="GH"/>
</dbReference>
<dbReference type="PANTHER" id="PTHR10357">
    <property type="entry name" value="ALPHA-AMYLASE FAMILY MEMBER"/>
    <property type="match status" value="1"/>
</dbReference>
<dbReference type="SMART" id="SM00642">
    <property type="entry name" value="Aamy"/>
    <property type="match status" value="1"/>
</dbReference>
<dbReference type="CDD" id="cd11333">
    <property type="entry name" value="AmyAc_SI_OligoGlu_DGase"/>
    <property type="match status" value="1"/>
</dbReference>
<feature type="domain" description="Glycosyl hydrolase family 13 catalytic" evidence="6">
    <location>
        <begin position="13"/>
        <end position="425"/>
    </location>
</feature>
<comment type="catalytic activity">
    <reaction evidence="4">
        <text>Hydrolysis of (1-&gt;6)-alpha-D-glucosidic linkages in some oligosaccharides produced from starch and glycogen by alpha-amylase, and in isomaltose.</text>
        <dbReference type="EC" id="3.2.1.10"/>
    </reaction>
</comment>
<dbReference type="PANTHER" id="PTHR10357:SF184">
    <property type="entry name" value="OLIGO-1,6-GLUCOSIDASE 1"/>
    <property type="match status" value="1"/>
</dbReference>
<dbReference type="InterPro" id="IPR006047">
    <property type="entry name" value="GH13_cat_dom"/>
</dbReference>
<dbReference type="Gene3D" id="3.20.20.80">
    <property type="entry name" value="Glycosidases"/>
    <property type="match status" value="1"/>
</dbReference>
<proteinExistence type="inferred from homology"/>
<organism evidence="7 8">
    <name type="scientific">Saccharibacillus alkalitolerans</name>
    <dbReference type="NCBI Taxonomy" id="2705290"/>
    <lineage>
        <taxon>Bacteria</taxon>
        <taxon>Bacillati</taxon>
        <taxon>Bacillota</taxon>
        <taxon>Bacilli</taxon>
        <taxon>Bacillales</taxon>
        <taxon>Paenibacillaceae</taxon>
        <taxon>Saccharibacillus</taxon>
    </lineage>
</organism>
<reference evidence="7 8" key="1">
    <citation type="submission" date="2020-01" db="EMBL/GenBank/DDBJ databases">
        <title>Polyphasic characterisation and genomic insights into a novel alkali tolerant bacterium VR-M41.</title>
        <authorList>
            <person name="Vemuluri V.R."/>
        </authorList>
    </citation>
    <scope>NUCLEOTIDE SEQUENCE [LARGE SCALE GENOMIC DNA]</scope>
    <source>
        <strain evidence="7 8">VR-M41</strain>
    </source>
</reference>
<comment type="similarity">
    <text evidence="1">Belongs to the glycosyl hydrolase 13 family.</text>
</comment>
<protein>
    <recommendedName>
        <fullName evidence="5">oligo-1,6-glucosidase</fullName>
        <ecNumber evidence="5">3.2.1.10</ecNumber>
    </recommendedName>
</protein>
<dbReference type="EC" id="3.2.1.10" evidence="5"/>
<comment type="caution">
    <text evidence="7">The sequence shown here is derived from an EMBL/GenBank/DDBJ whole genome shotgun (WGS) entry which is preliminary data.</text>
</comment>
<evidence type="ECO:0000256" key="2">
    <source>
        <dbReference type="ARBA" id="ARBA00022801"/>
    </source>
</evidence>
<keyword evidence="8" id="KW-1185">Reference proteome</keyword>
<dbReference type="Gene3D" id="3.90.400.10">
    <property type="entry name" value="Oligo-1,6-glucosidase, Domain 2"/>
    <property type="match status" value="1"/>
</dbReference>
<dbReference type="Gene3D" id="2.60.40.1180">
    <property type="entry name" value="Golgi alpha-mannosidase II"/>
    <property type="match status" value="1"/>
</dbReference>